<dbReference type="Proteomes" id="UP001217089">
    <property type="component" value="Unassembled WGS sequence"/>
</dbReference>
<comment type="caution">
    <text evidence="1">The sequence shown here is derived from an EMBL/GenBank/DDBJ whole genome shotgun (WGS) entry which is preliminary data.</text>
</comment>
<proteinExistence type="predicted"/>
<sequence>MNFINGKLNCTSPTQFNTSEFVQCLKRKSFAELHNVGSEYQYSVTDTHQRLLIAPSIDGDLITADPDVLLSDKNSYLDSIGVIHVNLTEGISKEFLCETFSQDMAKSYFKNSPKAAKALCDKYSYHGNEDKLVQ</sequence>
<evidence type="ECO:0000313" key="1">
    <source>
        <dbReference type="EMBL" id="KAJ8310034.1"/>
    </source>
</evidence>
<protein>
    <recommendedName>
        <fullName evidence="3">Transferrin</fullName>
    </recommendedName>
</protein>
<evidence type="ECO:0000313" key="2">
    <source>
        <dbReference type="Proteomes" id="UP001217089"/>
    </source>
</evidence>
<dbReference type="Gene3D" id="3.40.50.1820">
    <property type="entry name" value="alpha/beta hydrolase"/>
    <property type="match status" value="1"/>
</dbReference>
<dbReference type="InterPro" id="IPR029058">
    <property type="entry name" value="AB_hydrolase_fold"/>
</dbReference>
<accession>A0ABQ9EY77</accession>
<dbReference type="EMBL" id="JARBDR010000640">
    <property type="protein sequence ID" value="KAJ8310034.1"/>
    <property type="molecule type" value="Genomic_DNA"/>
</dbReference>
<organism evidence="1 2">
    <name type="scientific">Tegillarca granosa</name>
    <name type="common">Malaysian cockle</name>
    <name type="synonym">Anadara granosa</name>
    <dbReference type="NCBI Taxonomy" id="220873"/>
    <lineage>
        <taxon>Eukaryota</taxon>
        <taxon>Metazoa</taxon>
        <taxon>Spiralia</taxon>
        <taxon>Lophotrochozoa</taxon>
        <taxon>Mollusca</taxon>
        <taxon>Bivalvia</taxon>
        <taxon>Autobranchia</taxon>
        <taxon>Pteriomorphia</taxon>
        <taxon>Arcoida</taxon>
        <taxon>Arcoidea</taxon>
        <taxon>Arcidae</taxon>
        <taxon>Tegillarca</taxon>
    </lineage>
</organism>
<reference evidence="1 2" key="1">
    <citation type="submission" date="2022-12" db="EMBL/GenBank/DDBJ databases">
        <title>Chromosome-level genome of Tegillarca granosa.</title>
        <authorList>
            <person name="Kim J."/>
        </authorList>
    </citation>
    <scope>NUCLEOTIDE SEQUENCE [LARGE SCALE GENOMIC DNA]</scope>
    <source>
        <strain evidence="1">Teg-2019</strain>
        <tissue evidence="1">Adductor muscle</tissue>
    </source>
</reference>
<name>A0ABQ9EY77_TEGGR</name>
<keyword evidence="2" id="KW-1185">Reference proteome</keyword>
<gene>
    <name evidence="1" type="ORF">KUTeg_011899</name>
</gene>
<dbReference type="SUPFAM" id="SSF53474">
    <property type="entry name" value="alpha/beta-Hydrolases"/>
    <property type="match status" value="1"/>
</dbReference>
<evidence type="ECO:0008006" key="3">
    <source>
        <dbReference type="Google" id="ProtNLM"/>
    </source>
</evidence>